<protein>
    <submittedName>
        <fullName evidence="2">3-oxoacyl-[acyl-carrier protein] reductase</fullName>
    </submittedName>
</protein>
<organism evidence="2 3">
    <name type="scientific">Faunimonas pinastri</name>
    <dbReference type="NCBI Taxonomy" id="1855383"/>
    <lineage>
        <taxon>Bacteria</taxon>
        <taxon>Pseudomonadati</taxon>
        <taxon>Pseudomonadota</taxon>
        <taxon>Alphaproteobacteria</taxon>
        <taxon>Hyphomicrobiales</taxon>
        <taxon>Afifellaceae</taxon>
        <taxon>Faunimonas</taxon>
    </lineage>
</organism>
<dbReference type="AlphaFoldDB" id="A0A1H9IBW1"/>
<name>A0A1H9IBW1_9HYPH</name>
<gene>
    <name evidence="2" type="ORF">SAMN05216548_10753</name>
</gene>
<proteinExistence type="inferred from homology"/>
<dbReference type="PRINTS" id="PR00080">
    <property type="entry name" value="SDRFAMILY"/>
</dbReference>
<keyword evidence="3" id="KW-1185">Reference proteome</keyword>
<dbReference type="Proteomes" id="UP000199647">
    <property type="component" value="Unassembled WGS sequence"/>
</dbReference>
<reference evidence="2 3" key="1">
    <citation type="submission" date="2016-10" db="EMBL/GenBank/DDBJ databases">
        <authorList>
            <person name="de Groot N.N."/>
        </authorList>
    </citation>
    <scope>NUCLEOTIDE SEQUENCE [LARGE SCALE GENOMIC DNA]</scope>
    <source>
        <strain evidence="2 3">A52C2</strain>
    </source>
</reference>
<dbReference type="STRING" id="1855383.SAMN05216548_10753"/>
<dbReference type="InterPro" id="IPR050259">
    <property type="entry name" value="SDR"/>
</dbReference>
<comment type="similarity">
    <text evidence="1">Belongs to the short-chain dehydrogenases/reductases (SDR) family.</text>
</comment>
<dbReference type="FunFam" id="3.40.50.720:FF:000084">
    <property type="entry name" value="Short-chain dehydrogenase reductase"/>
    <property type="match status" value="1"/>
</dbReference>
<dbReference type="PANTHER" id="PTHR42879">
    <property type="entry name" value="3-OXOACYL-(ACYL-CARRIER-PROTEIN) REDUCTASE"/>
    <property type="match status" value="1"/>
</dbReference>
<dbReference type="OrthoDB" id="9803333at2"/>
<dbReference type="PANTHER" id="PTHR42879:SF2">
    <property type="entry name" value="3-OXOACYL-[ACYL-CARRIER-PROTEIN] REDUCTASE FABG"/>
    <property type="match status" value="1"/>
</dbReference>
<dbReference type="PRINTS" id="PR00081">
    <property type="entry name" value="GDHRDH"/>
</dbReference>
<dbReference type="Gene3D" id="3.40.50.720">
    <property type="entry name" value="NAD(P)-binding Rossmann-like Domain"/>
    <property type="match status" value="1"/>
</dbReference>
<evidence type="ECO:0000313" key="2">
    <source>
        <dbReference type="EMBL" id="SEQ72073.1"/>
    </source>
</evidence>
<dbReference type="InterPro" id="IPR002347">
    <property type="entry name" value="SDR_fam"/>
</dbReference>
<sequence length="252" mass="26247">MKIDLAGRTALVTGAGHGFGRAIAVGLAKVGATVFACDILDDELPETAAIAGPSCHIRRLDVTDAEAIRSTVREIEAAGHGIDILVNNAGGVLGQVGRPIEEISLRDWQGIFDVNLTGAFLTAQALAPGMKARRFGRIVNISSGAGLGISLTGIQAYASAKAGQIGLTRQLAHELGPWNITVNNVAPGFVRSNPASERQWHAMGEDGQEKVLQGIALKRLGTPEDIANAVLFFASEHAGWISGQVLSVDGGK</sequence>
<dbReference type="CDD" id="cd05233">
    <property type="entry name" value="SDR_c"/>
    <property type="match status" value="1"/>
</dbReference>
<accession>A0A1H9IBW1</accession>
<dbReference type="SUPFAM" id="SSF51735">
    <property type="entry name" value="NAD(P)-binding Rossmann-fold domains"/>
    <property type="match status" value="1"/>
</dbReference>
<evidence type="ECO:0000313" key="3">
    <source>
        <dbReference type="Proteomes" id="UP000199647"/>
    </source>
</evidence>
<evidence type="ECO:0000256" key="1">
    <source>
        <dbReference type="ARBA" id="ARBA00006484"/>
    </source>
</evidence>
<dbReference type="EMBL" id="FOFG01000007">
    <property type="protein sequence ID" value="SEQ72073.1"/>
    <property type="molecule type" value="Genomic_DNA"/>
</dbReference>
<dbReference type="Pfam" id="PF13561">
    <property type="entry name" value="adh_short_C2"/>
    <property type="match status" value="1"/>
</dbReference>
<dbReference type="InterPro" id="IPR036291">
    <property type="entry name" value="NAD(P)-bd_dom_sf"/>
</dbReference>
<dbReference type="RefSeq" id="WP_092496621.1">
    <property type="nucleotide sequence ID" value="NZ_FOFG01000007.1"/>
</dbReference>